<feature type="transmembrane region" description="Helical" evidence="1">
    <location>
        <begin position="32"/>
        <end position="52"/>
    </location>
</feature>
<feature type="transmembrane region" description="Helical" evidence="1">
    <location>
        <begin position="72"/>
        <end position="92"/>
    </location>
</feature>
<organism evidence="2 3">
    <name type="scientific">Ectocarpus siliculosus</name>
    <name type="common">Brown alga</name>
    <name type="synonym">Conferva siliculosa</name>
    <dbReference type="NCBI Taxonomy" id="2880"/>
    <lineage>
        <taxon>Eukaryota</taxon>
        <taxon>Sar</taxon>
        <taxon>Stramenopiles</taxon>
        <taxon>Ochrophyta</taxon>
        <taxon>PX clade</taxon>
        <taxon>Phaeophyceae</taxon>
        <taxon>Ectocarpales</taxon>
        <taxon>Ectocarpaceae</taxon>
        <taxon>Ectocarpus</taxon>
    </lineage>
</organism>
<dbReference type="EMBL" id="FN648516">
    <property type="protein sequence ID" value="CBJ32275.1"/>
    <property type="molecule type" value="Genomic_DNA"/>
</dbReference>
<feature type="transmembrane region" description="Helical" evidence="1">
    <location>
        <begin position="104"/>
        <end position="127"/>
    </location>
</feature>
<feature type="transmembrane region" description="Helical" evidence="1">
    <location>
        <begin position="139"/>
        <end position="161"/>
    </location>
</feature>
<keyword evidence="1" id="KW-0472">Membrane</keyword>
<dbReference type="EMBL" id="FN649738">
    <property type="protein sequence ID" value="CBJ32275.1"/>
    <property type="molecule type" value="Genomic_DNA"/>
</dbReference>
<dbReference type="Proteomes" id="UP000002630">
    <property type="component" value="Linkage Group LG13"/>
</dbReference>
<evidence type="ECO:0000313" key="3">
    <source>
        <dbReference type="Proteomes" id="UP000002630"/>
    </source>
</evidence>
<evidence type="ECO:0008006" key="4">
    <source>
        <dbReference type="Google" id="ProtNLM"/>
    </source>
</evidence>
<evidence type="ECO:0000256" key="1">
    <source>
        <dbReference type="SAM" id="Phobius"/>
    </source>
</evidence>
<reference evidence="2 3" key="1">
    <citation type="journal article" date="2010" name="Nature">
        <title>The Ectocarpus genome and the independent evolution of multicellularity in brown algae.</title>
        <authorList>
            <person name="Cock J.M."/>
            <person name="Sterck L."/>
            <person name="Rouze P."/>
            <person name="Scornet D."/>
            <person name="Allen A.E."/>
            <person name="Amoutzias G."/>
            <person name="Anthouard V."/>
            <person name="Artiguenave F."/>
            <person name="Aury J.M."/>
            <person name="Badger J.H."/>
            <person name="Beszteri B."/>
            <person name="Billiau K."/>
            <person name="Bonnet E."/>
            <person name="Bothwell J.H."/>
            <person name="Bowler C."/>
            <person name="Boyen C."/>
            <person name="Brownlee C."/>
            <person name="Carrano C.J."/>
            <person name="Charrier B."/>
            <person name="Cho G.Y."/>
            <person name="Coelho S.M."/>
            <person name="Collen J."/>
            <person name="Corre E."/>
            <person name="Da Silva C."/>
            <person name="Delage L."/>
            <person name="Delaroque N."/>
            <person name="Dittami S.M."/>
            <person name="Doulbeau S."/>
            <person name="Elias M."/>
            <person name="Farnham G."/>
            <person name="Gachon C.M."/>
            <person name="Gschloessl B."/>
            <person name="Heesch S."/>
            <person name="Jabbari K."/>
            <person name="Jubin C."/>
            <person name="Kawai H."/>
            <person name="Kimura K."/>
            <person name="Kloareg B."/>
            <person name="Kupper F.C."/>
            <person name="Lang D."/>
            <person name="Le Bail A."/>
            <person name="Leblanc C."/>
            <person name="Lerouge P."/>
            <person name="Lohr M."/>
            <person name="Lopez P.J."/>
            <person name="Martens C."/>
            <person name="Maumus F."/>
            <person name="Michel G."/>
            <person name="Miranda-Saavedra D."/>
            <person name="Morales J."/>
            <person name="Moreau H."/>
            <person name="Motomura T."/>
            <person name="Nagasato C."/>
            <person name="Napoli C.A."/>
            <person name="Nelson D.R."/>
            <person name="Nyvall-Collen P."/>
            <person name="Peters A.F."/>
            <person name="Pommier C."/>
            <person name="Potin P."/>
            <person name="Poulain J."/>
            <person name="Quesneville H."/>
            <person name="Read B."/>
            <person name="Rensing S.A."/>
            <person name="Ritter A."/>
            <person name="Rousvoal S."/>
            <person name="Samanta M."/>
            <person name="Samson G."/>
            <person name="Schroeder D.C."/>
            <person name="Segurens B."/>
            <person name="Strittmatter M."/>
            <person name="Tonon T."/>
            <person name="Tregear J.W."/>
            <person name="Valentin K."/>
            <person name="von Dassow P."/>
            <person name="Yamagishi T."/>
            <person name="Van de Peer Y."/>
            <person name="Wincker P."/>
        </authorList>
    </citation>
    <scope>NUCLEOTIDE SEQUENCE [LARGE SCALE GENOMIC DNA]</scope>
    <source>
        <strain evidence="3">Ec32 / CCAP1310/4</strain>
    </source>
</reference>
<accession>D7FXD8</accession>
<protein>
    <recommendedName>
        <fullName evidence="4">Transmembrane protein</fullName>
    </recommendedName>
</protein>
<gene>
    <name evidence="2" type="ORF">Esi_0326_0010</name>
</gene>
<keyword evidence="3" id="KW-1185">Reference proteome</keyword>
<sequence>MVKFSEDSPFLQDDGDGQPSAICSQHIRSLDLLKAIVQVDTILAGFLVLSVVGKNHEQITKDEEKVQMVLQVVTASVFLAAIAHTVVLMVCTGWRYTLAWYDPLFPAGFSAVGMFLLYLTIADAILIRLRPQEDLHTVGYWMIIIFGLMCPMALAGPTATLQMILHKFERDNEAGLDALGSSRLSATRPIA</sequence>
<proteinExistence type="predicted"/>
<keyword evidence="1" id="KW-1133">Transmembrane helix</keyword>
<dbReference type="AlphaFoldDB" id="D7FXD8"/>
<evidence type="ECO:0000313" key="2">
    <source>
        <dbReference type="EMBL" id="CBJ32275.1"/>
    </source>
</evidence>
<keyword evidence="1" id="KW-0812">Transmembrane</keyword>
<name>D7FXD8_ECTSI</name>
<dbReference type="InParanoid" id="D7FXD8"/>